<dbReference type="GO" id="GO:0005886">
    <property type="term" value="C:plasma membrane"/>
    <property type="evidence" value="ECO:0007669"/>
    <property type="project" value="TreeGrafter"/>
</dbReference>
<feature type="transmembrane region" description="Helical" evidence="13">
    <location>
        <begin position="90"/>
        <end position="111"/>
    </location>
</feature>
<sequence length="497" mass="54738">MGPEGEAGPRSGSTVISIVLPDRPGGPAGPEKAALGPLSEDGVKMFRERADHRWTGTERRPRSAGITVDQLSITGMALVFNPAAFWLRRAIWLAIIVCLLVWLCVQLRLCVLRLTEGGTVRTWSRRTVTDIPLPAVTVCHGNRFKKSVVLRHQPAGAASWPSWHRLGYQTLNWSSFDGLDQFYTEASYGWDDMVFFCMVNGSNCTDIGTLASAPTLLNGLCTTFNTNVTVTRRLVSAQLMLGFHELEPLDEFEHNGWHVYLHPQDVHFNDFLFLSGLTASVKVFGNRLHEVKVFRRVTEALPNGEGKGCSTERDALYDQQQCLGSCMMESMAAGAPPSADQGPPCSVPWVPRTAYPPDTTSCATMEELSAASMDTHQGVDETAFLAWTAECRCAPPCRADQYQLEEHEKWHAEETSIYLSFPEARNATIGAVMLRLSDVEELVTEREAYSADAFISDVGGNLGLMLGGSLLTFVEIVDCVIASCLSRREKRARACPK</sequence>
<evidence type="ECO:0000256" key="5">
    <source>
        <dbReference type="ARBA" id="ARBA00022692"/>
    </source>
</evidence>
<comment type="caution">
    <text evidence="14">The sequence shown here is derived from an EMBL/GenBank/DDBJ whole genome shotgun (WGS) entry which is preliminary data.</text>
</comment>
<comment type="similarity">
    <text evidence="2 12">Belongs to the amiloride-sensitive sodium channel (TC 1.A.6) family.</text>
</comment>
<organism evidence="14 15">
    <name type="scientific">Amphibalanus amphitrite</name>
    <name type="common">Striped barnacle</name>
    <name type="synonym">Balanus amphitrite</name>
    <dbReference type="NCBI Taxonomy" id="1232801"/>
    <lineage>
        <taxon>Eukaryota</taxon>
        <taxon>Metazoa</taxon>
        <taxon>Ecdysozoa</taxon>
        <taxon>Arthropoda</taxon>
        <taxon>Crustacea</taxon>
        <taxon>Multicrustacea</taxon>
        <taxon>Cirripedia</taxon>
        <taxon>Thoracica</taxon>
        <taxon>Thoracicalcarea</taxon>
        <taxon>Balanomorpha</taxon>
        <taxon>Balanoidea</taxon>
        <taxon>Balanidae</taxon>
        <taxon>Amphibalaninae</taxon>
        <taxon>Amphibalanus</taxon>
    </lineage>
</organism>
<keyword evidence="5 12" id="KW-0812">Transmembrane</keyword>
<dbReference type="Proteomes" id="UP000440578">
    <property type="component" value="Unassembled WGS sequence"/>
</dbReference>
<protein>
    <submittedName>
        <fullName evidence="14">Acid-sensing ion channel 3</fullName>
    </submittedName>
</protein>
<evidence type="ECO:0000256" key="6">
    <source>
        <dbReference type="ARBA" id="ARBA00022989"/>
    </source>
</evidence>
<gene>
    <name evidence="14" type="primary">ASIC3_3</name>
    <name evidence="14" type="ORF">FJT64_003205</name>
</gene>
<keyword evidence="7" id="KW-0915">Sodium</keyword>
<evidence type="ECO:0000256" key="2">
    <source>
        <dbReference type="ARBA" id="ARBA00007193"/>
    </source>
</evidence>
<evidence type="ECO:0000256" key="12">
    <source>
        <dbReference type="RuleBase" id="RU000679"/>
    </source>
</evidence>
<keyword evidence="11 12" id="KW-0407">Ion channel</keyword>
<dbReference type="EMBL" id="VIIS01001203">
    <property type="protein sequence ID" value="KAF0301045.1"/>
    <property type="molecule type" value="Genomic_DNA"/>
</dbReference>
<evidence type="ECO:0000256" key="8">
    <source>
        <dbReference type="ARBA" id="ARBA00023065"/>
    </source>
</evidence>
<comment type="subcellular location">
    <subcellularLocation>
        <location evidence="1">Membrane</location>
        <topology evidence="1">Multi-pass membrane protein</topology>
    </subcellularLocation>
</comment>
<evidence type="ECO:0000256" key="1">
    <source>
        <dbReference type="ARBA" id="ARBA00004141"/>
    </source>
</evidence>
<evidence type="ECO:0000256" key="4">
    <source>
        <dbReference type="ARBA" id="ARBA00022461"/>
    </source>
</evidence>
<keyword evidence="9 13" id="KW-0472">Membrane</keyword>
<name>A0A6A4W3Q7_AMPAM</name>
<dbReference type="OrthoDB" id="6344829at2759"/>
<dbReference type="PANTHER" id="PTHR11690:SF300">
    <property type="entry name" value="PICKPOCKET PROTEIN 19"/>
    <property type="match status" value="1"/>
</dbReference>
<keyword evidence="3 12" id="KW-0813">Transport</keyword>
<evidence type="ECO:0000313" key="15">
    <source>
        <dbReference type="Proteomes" id="UP000440578"/>
    </source>
</evidence>
<dbReference type="GO" id="GO:0015280">
    <property type="term" value="F:ligand-gated sodium channel activity"/>
    <property type="evidence" value="ECO:0007669"/>
    <property type="project" value="TreeGrafter"/>
</dbReference>
<dbReference type="AlphaFoldDB" id="A0A6A4W3Q7"/>
<keyword evidence="10 12" id="KW-0739">Sodium transport</keyword>
<proteinExistence type="inferred from homology"/>
<accession>A0A6A4W3Q7</accession>
<evidence type="ECO:0000313" key="14">
    <source>
        <dbReference type="EMBL" id="KAF0301045.1"/>
    </source>
</evidence>
<evidence type="ECO:0000256" key="10">
    <source>
        <dbReference type="ARBA" id="ARBA00023201"/>
    </source>
</evidence>
<reference evidence="14 15" key="1">
    <citation type="submission" date="2019-07" db="EMBL/GenBank/DDBJ databases">
        <title>Draft genome assembly of a fouling barnacle, Amphibalanus amphitrite (Darwin, 1854): The first reference genome for Thecostraca.</title>
        <authorList>
            <person name="Kim W."/>
        </authorList>
    </citation>
    <scope>NUCLEOTIDE SEQUENCE [LARGE SCALE GENOMIC DNA]</scope>
    <source>
        <strain evidence="14">SNU_AA5</strain>
        <tissue evidence="14">Soma without cirri and trophi</tissue>
    </source>
</reference>
<dbReference type="PRINTS" id="PR01078">
    <property type="entry name" value="AMINACHANNEL"/>
</dbReference>
<dbReference type="PANTHER" id="PTHR11690">
    <property type="entry name" value="AMILORIDE-SENSITIVE SODIUM CHANNEL-RELATED"/>
    <property type="match status" value="1"/>
</dbReference>
<dbReference type="Pfam" id="PF00858">
    <property type="entry name" value="ASC"/>
    <property type="match status" value="1"/>
</dbReference>
<keyword evidence="4 12" id="KW-0894">Sodium channel</keyword>
<evidence type="ECO:0000256" key="9">
    <source>
        <dbReference type="ARBA" id="ARBA00023136"/>
    </source>
</evidence>
<evidence type="ECO:0000256" key="11">
    <source>
        <dbReference type="ARBA" id="ARBA00023303"/>
    </source>
</evidence>
<keyword evidence="15" id="KW-1185">Reference proteome</keyword>
<evidence type="ECO:0000256" key="7">
    <source>
        <dbReference type="ARBA" id="ARBA00023053"/>
    </source>
</evidence>
<keyword evidence="6 13" id="KW-1133">Transmembrane helix</keyword>
<keyword evidence="8 12" id="KW-0406">Ion transport</keyword>
<evidence type="ECO:0000256" key="3">
    <source>
        <dbReference type="ARBA" id="ARBA00022448"/>
    </source>
</evidence>
<dbReference type="Gene3D" id="1.10.287.770">
    <property type="entry name" value="YojJ-like"/>
    <property type="match status" value="1"/>
</dbReference>
<evidence type="ECO:0000256" key="13">
    <source>
        <dbReference type="SAM" id="Phobius"/>
    </source>
</evidence>
<dbReference type="InterPro" id="IPR001873">
    <property type="entry name" value="ENaC"/>
</dbReference>